<dbReference type="STRING" id="1138170.GA0061105_10418"/>
<dbReference type="SUPFAM" id="SSF46785">
    <property type="entry name" value="Winged helix' DNA-binding domain"/>
    <property type="match status" value="1"/>
</dbReference>
<feature type="domain" description="Transcription regulator PadR N-terminal" evidence="1">
    <location>
        <begin position="40"/>
        <end position="81"/>
    </location>
</feature>
<gene>
    <name evidence="2" type="ORF">GA0061105_10418</name>
</gene>
<reference evidence="2 3" key="1">
    <citation type="submission" date="2016-08" db="EMBL/GenBank/DDBJ databases">
        <authorList>
            <person name="Seilhamer J.J."/>
        </authorList>
    </citation>
    <scope>NUCLEOTIDE SEQUENCE [LARGE SCALE GENOMIC DNA]</scope>
    <source>
        <strain evidence="2 3">HBR26</strain>
    </source>
</reference>
<dbReference type="EMBL" id="FMAJ01000004">
    <property type="protein sequence ID" value="SCB58094.1"/>
    <property type="molecule type" value="Genomic_DNA"/>
</dbReference>
<sequence>MIGKFEELTLLALIKAGSEAPAAKVYGVLEATQEKVAPFAALYTALDRMVRKGMISETKDESDKRARRLFTITGEGRRALDEAVNATQALNAYGGKIIFGGRNWA</sequence>
<dbReference type="InterPro" id="IPR036388">
    <property type="entry name" value="WH-like_DNA-bd_sf"/>
</dbReference>
<dbReference type="AlphaFoldDB" id="A0A1C3Y108"/>
<evidence type="ECO:0000313" key="3">
    <source>
        <dbReference type="Proteomes" id="UP000198723"/>
    </source>
</evidence>
<evidence type="ECO:0000259" key="1">
    <source>
        <dbReference type="Pfam" id="PF03551"/>
    </source>
</evidence>
<dbReference type="Proteomes" id="UP000198723">
    <property type="component" value="Unassembled WGS sequence"/>
</dbReference>
<dbReference type="Gene3D" id="1.10.10.10">
    <property type="entry name" value="Winged helix-like DNA-binding domain superfamily/Winged helix DNA-binding domain"/>
    <property type="match status" value="1"/>
</dbReference>
<name>A0A1C3Y108_9HYPH</name>
<dbReference type="InterPro" id="IPR005149">
    <property type="entry name" value="Tscrpt_reg_PadR_N"/>
</dbReference>
<evidence type="ECO:0000313" key="2">
    <source>
        <dbReference type="EMBL" id="SCB58094.1"/>
    </source>
</evidence>
<accession>A0A1C3Y108</accession>
<proteinExistence type="predicted"/>
<dbReference type="InterPro" id="IPR036390">
    <property type="entry name" value="WH_DNA-bd_sf"/>
</dbReference>
<organism evidence="2 3">
    <name type="scientific">Rhizobium aethiopicum</name>
    <dbReference type="NCBI Taxonomy" id="1138170"/>
    <lineage>
        <taxon>Bacteria</taxon>
        <taxon>Pseudomonadati</taxon>
        <taxon>Pseudomonadota</taxon>
        <taxon>Alphaproteobacteria</taxon>
        <taxon>Hyphomicrobiales</taxon>
        <taxon>Rhizobiaceae</taxon>
        <taxon>Rhizobium/Agrobacterium group</taxon>
        <taxon>Rhizobium</taxon>
    </lineage>
</organism>
<dbReference type="RefSeq" id="WP_167358535.1">
    <property type="nucleotide sequence ID" value="NZ_FMAJ01000004.1"/>
</dbReference>
<dbReference type="Pfam" id="PF03551">
    <property type="entry name" value="PadR"/>
    <property type="match status" value="1"/>
</dbReference>
<protein>
    <submittedName>
        <fullName evidence="2">Transcriptional regulator PadR-like family protein</fullName>
    </submittedName>
</protein>